<feature type="compositionally biased region" description="Low complexity" evidence="1">
    <location>
        <begin position="95"/>
        <end position="105"/>
    </location>
</feature>
<evidence type="ECO:0000313" key="4">
    <source>
        <dbReference type="Proteomes" id="UP001597347"/>
    </source>
</evidence>
<sequence>MSAFPEYPAVQTVPHFVGLAYDEAVALERRLGLHIADPDPDAAPISNYWWDHKELVVLTQNPAAGALIDRQVSVTVTLGPPEAPIDARVRLATPPALSAAASPEPDALDRFDKH</sequence>
<gene>
    <name evidence="3" type="ORF">ACFSBI_15290</name>
</gene>
<dbReference type="CDD" id="cd06577">
    <property type="entry name" value="PASTA_pknB"/>
    <property type="match status" value="1"/>
</dbReference>
<dbReference type="Gene3D" id="3.30.10.20">
    <property type="match status" value="1"/>
</dbReference>
<comment type="caution">
    <text evidence="3">The sequence shown here is derived from an EMBL/GenBank/DDBJ whole genome shotgun (WGS) entry which is preliminary data.</text>
</comment>
<feature type="domain" description="PASTA" evidence="2">
    <location>
        <begin position="12"/>
        <end position="79"/>
    </location>
</feature>
<dbReference type="Proteomes" id="UP001597347">
    <property type="component" value="Unassembled WGS sequence"/>
</dbReference>
<dbReference type="InterPro" id="IPR005543">
    <property type="entry name" value="PASTA_dom"/>
</dbReference>
<proteinExistence type="predicted"/>
<evidence type="ECO:0000313" key="3">
    <source>
        <dbReference type="EMBL" id="MFD1722914.1"/>
    </source>
</evidence>
<protein>
    <submittedName>
        <fullName evidence="3">PASTA domain-containing protein</fullName>
    </submittedName>
</protein>
<evidence type="ECO:0000259" key="2">
    <source>
        <dbReference type="Pfam" id="PF03793"/>
    </source>
</evidence>
<dbReference type="RefSeq" id="WP_377936438.1">
    <property type="nucleotide sequence ID" value="NZ_JBHUEA010000033.1"/>
</dbReference>
<name>A0ABW4LI98_9MICO</name>
<dbReference type="Pfam" id="PF03793">
    <property type="entry name" value="PASTA"/>
    <property type="match status" value="1"/>
</dbReference>
<accession>A0ABW4LI98</accession>
<dbReference type="EMBL" id="JBHUEA010000033">
    <property type="protein sequence ID" value="MFD1722914.1"/>
    <property type="molecule type" value="Genomic_DNA"/>
</dbReference>
<keyword evidence="4" id="KW-1185">Reference proteome</keyword>
<feature type="region of interest" description="Disordered" evidence="1">
    <location>
        <begin position="95"/>
        <end position="114"/>
    </location>
</feature>
<organism evidence="3 4">
    <name type="scientific">Amnibacterium endophyticum</name>
    <dbReference type="NCBI Taxonomy" id="2109337"/>
    <lineage>
        <taxon>Bacteria</taxon>
        <taxon>Bacillati</taxon>
        <taxon>Actinomycetota</taxon>
        <taxon>Actinomycetes</taxon>
        <taxon>Micrococcales</taxon>
        <taxon>Microbacteriaceae</taxon>
        <taxon>Amnibacterium</taxon>
    </lineage>
</organism>
<evidence type="ECO:0000256" key="1">
    <source>
        <dbReference type="SAM" id="MobiDB-lite"/>
    </source>
</evidence>
<reference evidence="4" key="1">
    <citation type="journal article" date="2019" name="Int. J. Syst. Evol. Microbiol.">
        <title>The Global Catalogue of Microorganisms (GCM) 10K type strain sequencing project: providing services to taxonomists for standard genome sequencing and annotation.</title>
        <authorList>
            <consortium name="The Broad Institute Genomics Platform"/>
            <consortium name="The Broad Institute Genome Sequencing Center for Infectious Disease"/>
            <person name="Wu L."/>
            <person name="Ma J."/>
        </authorList>
    </citation>
    <scope>NUCLEOTIDE SEQUENCE [LARGE SCALE GENOMIC DNA]</scope>
    <source>
        <strain evidence="4">CGMCC 1.12471</strain>
    </source>
</reference>